<accession>A0A5M8NW78</accession>
<organism evidence="1 2">
    <name type="scientific">Candidatus Ordinivivax streblomastigis</name>
    <dbReference type="NCBI Taxonomy" id="2540710"/>
    <lineage>
        <taxon>Bacteria</taxon>
        <taxon>Pseudomonadati</taxon>
        <taxon>Bacteroidota</taxon>
        <taxon>Bacteroidia</taxon>
        <taxon>Bacteroidales</taxon>
        <taxon>Candidatus Ordinivivax</taxon>
    </lineage>
</organism>
<evidence type="ECO:0000313" key="1">
    <source>
        <dbReference type="EMBL" id="KAA6300953.1"/>
    </source>
</evidence>
<proteinExistence type="predicted"/>
<sequence>AEAYAGWEVDGTFPVELTIKGITFNKAQIFGYACQTLINLKNNQTTPLTLLNVGPCEIGDLDDYTTPEISIGAMIDQANRQLTYGSNNGIWANYASFGSYQATPYTDEYGPYQGRFSFDRATVCFARIFAAYKTSGTLPATVNADFKLIAPYSPGIVGSFTKDQLVTAIADAYNAAFGTGNSILPDNITVNGTELTKVQYFYAAARLLLYINENNPANIAVLTYLMPENPANDSYDASNINVVNGAVNGANTEDLVNIVQRQLNYVTNKALGNGNFSNYVGYTRGEGETSVTVGFSFNRTLVCLARAIASYKANGTFPEKVSTNYLPPVTTTIGQFIAGYVTILNDWEVSGESGSRFLTNDFTIEVNYVTYTKGQCFEAACRIFGH</sequence>
<name>A0A5M8NW78_9BACT</name>
<protein>
    <submittedName>
        <fullName evidence="1">Uncharacterized protein</fullName>
    </submittedName>
</protein>
<reference evidence="1 2" key="1">
    <citation type="submission" date="2019-03" db="EMBL/GenBank/DDBJ databases">
        <title>Single cell metagenomics reveals metabolic interactions within the superorganism composed of flagellate Streblomastix strix and complex community of Bacteroidetes bacteria on its surface.</title>
        <authorList>
            <person name="Treitli S.C."/>
            <person name="Kolisko M."/>
            <person name="Husnik F."/>
            <person name="Keeling P."/>
            <person name="Hampl V."/>
        </authorList>
    </citation>
    <scope>NUCLEOTIDE SEQUENCE [LARGE SCALE GENOMIC DNA]</scope>
    <source>
        <strain evidence="1">St1</strain>
    </source>
</reference>
<comment type="caution">
    <text evidence="1">The sequence shown here is derived from an EMBL/GenBank/DDBJ whole genome shotgun (WGS) entry which is preliminary data.</text>
</comment>
<dbReference type="AlphaFoldDB" id="A0A5M8NW78"/>
<feature type="non-terminal residue" evidence="1">
    <location>
        <position position="1"/>
    </location>
</feature>
<dbReference type="Proteomes" id="UP000324575">
    <property type="component" value="Unassembled WGS sequence"/>
</dbReference>
<evidence type="ECO:0000313" key="2">
    <source>
        <dbReference type="Proteomes" id="UP000324575"/>
    </source>
</evidence>
<gene>
    <name evidence="1" type="ORF">EZS26_002880</name>
</gene>
<dbReference type="EMBL" id="SNRX01000036">
    <property type="protein sequence ID" value="KAA6300953.1"/>
    <property type="molecule type" value="Genomic_DNA"/>
</dbReference>